<dbReference type="InterPro" id="IPR025049">
    <property type="entry name" value="Mfa-like_1"/>
</dbReference>
<protein>
    <submittedName>
        <fullName evidence="1">Fimbrillin family protein</fullName>
    </submittedName>
</protein>
<dbReference type="InterPro" id="IPR011050">
    <property type="entry name" value="Pectin_lyase_fold/virulence"/>
</dbReference>
<comment type="caution">
    <text evidence="1">The sequence shown here is derived from an EMBL/GenBank/DDBJ whole genome shotgun (WGS) entry which is preliminary data.</text>
</comment>
<dbReference type="CDD" id="cd13120">
    <property type="entry name" value="BF2867_like_N"/>
    <property type="match status" value="1"/>
</dbReference>
<dbReference type="Proteomes" id="UP000823862">
    <property type="component" value="Unassembled WGS sequence"/>
</dbReference>
<reference evidence="1" key="2">
    <citation type="submission" date="2021-04" db="EMBL/GenBank/DDBJ databases">
        <authorList>
            <person name="Gilroy R."/>
        </authorList>
    </citation>
    <scope>NUCLEOTIDE SEQUENCE</scope>
    <source>
        <strain evidence="1">ChiHjej12B11-9795</strain>
    </source>
</reference>
<dbReference type="Pfam" id="PF13149">
    <property type="entry name" value="Mfa_like_1"/>
    <property type="match status" value="1"/>
</dbReference>
<gene>
    <name evidence="1" type="ORF">H9950_00010</name>
</gene>
<organism evidence="1 2">
    <name type="scientific">Candidatus Bacteroides avicola</name>
    <dbReference type="NCBI Taxonomy" id="2838468"/>
    <lineage>
        <taxon>Bacteria</taxon>
        <taxon>Pseudomonadati</taxon>
        <taxon>Bacteroidota</taxon>
        <taxon>Bacteroidia</taxon>
        <taxon>Bacteroidales</taxon>
        <taxon>Bacteroidaceae</taxon>
        <taxon>Bacteroides</taxon>
    </lineage>
</organism>
<reference evidence="1" key="1">
    <citation type="journal article" date="2021" name="PeerJ">
        <title>Extensive microbial diversity within the chicken gut microbiome revealed by metagenomics and culture.</title>
        <authorList>
            <person name="Gilroy R."/>
            <person name="Ravi A."/>
            <person name="Getino M."/>
            <person name="Pursley I."/>
            <person name="Horton D.L."/>
            <person name="Alikhan N.F."/>
            <person name="Baker D."/>
            <person name="Gharbi K."/>
            <person name="Hall N."/>
            <person name="Watson M."/>
            <person name="Adriaenssens E.M."/>
            <person name="Foster-Nyarko E."/>
            <person name="Jarju S."/>
            <person name="Secka A."/>
            <person name="Antonio M."/>
            <person name="Oren A."/>
            <person name="Chaudhuri R.R."/>
            <person name="La Ragione R."/>
            <person name="Hildebrand F."/>
            <person name="Pallen M.J."/>
        </authorList>
    </citation>
    <scope>NUCLEOTIDE SEQUENCE</scope>
    <source>
        <strain evidence="1">ChiHjej12B11-9795</strain>
    </source>
</reference>
<proteinExistence type="predicted"/>
<name>A0A9D2HUW0_9BACE</name>
<sequence>MAAILFTACTQDELSSPTGGVERALPDGEYPLQIGRVSITAEASEEPWTRVTEKPDGSGSVFQGGEEFYVKFEGSDEVGIYKITDAATGAVKDVKPIYWKSTQPANIIAWYAKPQLNANNWMDLRNQDDGLAYVLRATADNASYDTPVSLQFKHQLAKVRVVPKGTVDVRHIAVTNAPVGCSVQDGIVTSGVNERVDNYLYETEYEGIGTCWEICLPPCSVQRFYVMSEAGVTRYFDIDNSVTLEAGKVHTITITANSEGTQPIDLSTLTDTREINDNGTYYVTGTGQYGIRVTNGNPEIYLEDAQISVSSGNGIDIQGGSPTIHVRGERNTVASTDNTGIAVSGGATLTIEGRSTADMLTATAGNGGAGIGSPLGGTVGGNITIGNVTIHATGGSGSSAFGGAGIGSSGSGNCGDVTIADAVIMANGGDYSSGIGMGYGNTSQPSIGKITITNSDVTAKAGRYASAIGFSYTESVVNPTPDYRAGQIIITTDNLETFLSKLTAGGTAHAEFAAYAQRIGVGSHAIPYPPSLLNQDGSGPWEGVVINGTVYADGYE</sequence>
<evidence type="ECO:0000313" key="1">
    <source>
        <dbReference type="EMBL" id="HJA84583.1"/>
    </source>
</evidence>
<dbReference type="EMBL" id="DWZI01000001">
    <property type="protein sequence ID" value="HJA84583.1"/>
    <property type="molecule type" value="Genomic_DNA"/>
</dbReference>
<evidence type="ECO:0000313" key="2">
    <source>
        <dbReference type="Proteomes" id="UP000823862"/>
    </source>
</evidence>
<dbReference type="SUPFAM" id="SSF51126">
    <property type="entry name" value="Pectin lyase-like"/>
    <property type="match status" value="1"/>
</dbReference>
<accession>A0A9D2HUW0</accession>
<dbReference type="AlphaFoldDB" id="A0A9D2HUW0"/>